<dbReference type="Pfam" id="PF00400">
    <property type="entry name" value="WD40"/>
    <property type="match status" value="4"/>
</dbReference>
<comment type="subcellular location">
    <subcellularLocation>
        <location evidence="6">Nucleus</location>
        <location evidence="6">Nucleolus</location>
    </subcellularLocation>
    <subcellularLocation>
        <location evidence="6">Nucleus</location>
        <location evidence="6">Nucleoplasm</location>
    </subcellularLocation>
</comment>
<evidence type="ECO:0000256" key="5">
    <source>
        <dbReference type="ARBA" id="ARBA00023242"/>
    </source>
</evidence>
<keyword evidence="11" id="KW-1185">Reference proteome</keyword>
<dbReference type="InterPro" id="IPR001680">
    <property type="entry name" value="WD40_rpt"/>
</dbReference>
<name>A0AAE0FF97_9CHLO</name>
<dbReference type="InterPro" id="IPR019775">
    <property type="entry name" value="WD40_repeat_CS"/>
</dbReference>
<dbReference type="InterPro" id="IPR015943">
    <property type="entry name" value="WD40/YVTN_repeat-like_dom_sf"/>
</dbReference>
<dbReference type="AlphaFoldDB" id="A0AAE0FF97"/>
<evidence type="ECO:0000259" key="9">
    <source>
        <dbReference type="Pfam" id="PF08154"/>
    </source>
</evidence>
<dbReference type="InterPro" id="IPR036322">
    <property type="entry name" value="WD40_repeat_dom_sf"/>
</dbReference>
<keyword evidence="2 6" id="KW-0698">rRNA processing</keyword>
<comment type="similarity">
    <text evidence="6">Belongs to the WD repeat WDR12/YTM1 family.</text>
</comment>
<evidence type="ECO:0000256" key="3">
    <source>
        <dbReference type="ARBA" id="ARBA00022574"/>
    </source>
</evidence>
<dbReference type="PRINTS" id="PR00320">
    <property type="entry name" value="GPROTEINBRPT"/>
</dbReference>
<evidence type="ECO:0000256" key="6">
    <source>
        <dbReference type="HAMAP-Rule" id="MF_03029"/>
    </source>
</evidence>
<reference evidence="10 11" key="1">
    <citation type="journal article" date="2015" name="Genome Biol. Evol.">
        <title>Comparative Genomics of a Bacterivorous Green Alga Reveals Evolutionary Causalities and Consequences of Phago-Mixotrophic Mode of Nutrition.</title>
        <authorList>
            <person name="Burns J.A."/>
            <person name="Paasch A."/>
            <person name="Narechania A."/>
            <person name="Kim E."/>
        </authorList>
    </citation>
    <scope>NUCLEOTIDE SEQUENCE [LARGE SCALE GENOMIC DNA]</scope>
    <source>
        <strain evidence="10 11">PLY_AMNH</strain>
    </source>
</reference>
<keyword evidence="4" id="KW-0677">Repeat</keyword>
<dbReference type="Gene3D" id="2.130.10.10">
    <property type="entry name" value="YVTN repeat-like/Quinoprotein amine dehydrogenase"/>
    <property type="match status" value="1"/>
</dbReference>
<dbReference type="Proteomes" id="UP001190700">
    <property type="component" value="Unassembled WGS sequence"/>
</dbReference>
<comment type="function">
    <text evidence="6">Required for maturation of ribosomal RNAs and formation of the large ribosomal subunit.</text>
</comment>
<sequence>MSNEDAQVLSRFVTRMPEEYRVTDTPIAVPSRITRYGLSEVVNHLLALEKPRPFDFLVDGELIRGSLEKFMLSKNVSAESVVTLEYIPAVAPPTHVSAGESKDWLSAVDGSHPNFILTGACDGCARIWNTQGDCVVDFPVQPEALTSVSWVPGTSTQKHGVVTAGKDSTAKLWEFDSDQNSCKLLASFTGHTDSIEAIAVAGDGELMGTASWDSTVRLWKLNVDDSETVPTEKKQRTTGGASDANVTTTSSAEAILEGHTGCVSALSWHSAEEIFSASWDRSVRKWDANKATAVQVFSVPKAIHCMSVGAQGALVALGGAERSVRLWDPRLSASTTTTTLTSHTAWVSAVEWCPSNSYHLVSASFDNSVKLWDIRSQVPLHTLAAHADKVLCVDWHAGNFIASGGADCKLSIHKLQH</sequence>
<dbReference type="GO" id="GO:0043021">
    <property type="term" value="F:ribonucleoprotein complex binding"/>
    <property type="evidence" value="ECO:0007669"/>
    <property type="project" value="UniProtKB-UniRule"/>
</dbReference>
<protein>
    <recommendedName>
        <fullName evidence="6">Ribosome biogenesis protein WDR12 homolog</fullName>
    </recommendedName>
</protein>
<keyword evidence="1 6" id="KW-0690">Ribosome biogenesis</keyword>
<dbReference type="InterPro" id="IPR020472">
    <property type="entry name" value="WD40_PAC1"/>
</dbReference>
<evidence type="ECO:0000256" key="7">
    <source>
        <dbReference type="PROSITE-ProRule" id="PRU00221"/>
    </source>
</evidence>
<evidence type="ECO:0000313" key="10">
    <source>
        <dbReference type="EMBL" id="KAK3258787.1"/>
    </source>
</evidence>
<proteinExistence type="inferred from homology"/>
<keyword evidence="5 6" id="KW-0539">Nucleus</keyword>
<dbReference type="PROSITE" id="PS50294">
    <property type="entry name" value="WD_REPEATS_REGION"/>
    <property type="match status" value="3"/>
</dbReference>
<dbReference type="GO" id="GO:0005654">
    <property type="term" value="C:nucleoplasm"/>
    <property type="evidence" value="ECO:0007669"/>
    <property type="project" value="UniProtKB-SubCell"/>
</dbReference>
<feature type="region of interest" description="Disordered" evidence="8">
    <location>
        <begin position="227"/>
        <end position="246"/>
    </location>
</feature>
<dbReference type="GO" id="GO:0000466">
    <property type="term" value="P:maturation of 5.8S rRNA from tricistronic rRNA transcript (SSU-rRNA, 5.8S rRNA, LSU-rRNA)"/>
    <property type="evidence" value="ECO:0007669"/>
    <property type="project" value="UniProtKB-UniRule"/>
</dbReference>
<feature type="repeat" description="WD" evidence="7">
    <location>
        <begin position="340"/>
        <end position="382"/>
    </location>
</feature>
<comment type="caution">
    <text evidence="10">The sequence shown here is derived from an EMBL/GenBank/DDBJ whole genome shotgun (WGS) entry which is preliminary data.</text>
</comment>
<evidence type="ECO:0000256" key="4">
    <source>
        <dbReference type="ARBA" id="ARBA00022737"/>
    </source>
</evidence>
<dbReference type="PANTHER" id="PTHR19855">
    <property type="entry name" value="WD40 REPEAT PROTEIN 12, 37"/>
    <property type="match status" value="1"/>
</dbReference>
<evidence type="ECO:0000313" key="11">
    <source>
        <dbReference type="Proteomes" id="UP001190700"/>
    </source>
</evidence>
<evidence type="ECO:0000256" key="2">
    <source>
        <dbReference type="ARBA" id="ARBA00022552"/>
    </source>
</evidence>
<accession>A0AAE0FF97</accession>
<dbReference type="InterPro" id="IPR028599">
    <property type="entry name" value="WDR12/Ytm1"/>
</dbReference>
<dbReference type="HAMAP" id="MF_03029">
    <property type="entry name" value="WDR12"/>
    <property type="match status" value="1"/>
</dbReference>
<dbReference type="SMART" id="SM00320">
    <property type="entry name" value="WD40"/>
    <property type="match status" value="7"/>
</dbReference>
<feature type="compositionally biased region" description="Polar residues" evidence="8">
    <location>
        <begin position="237"/>
        <end position="246"/>
    </location>
</feature>
<dbReference type="PROSITE" id="PS00678">
    <property type="entry name" value="WD_REPEATS_1"/>
    <property type="match status" value="1"/>
</dbReference>
<dbReference type="GO" id="GO:0000463">
    <property type="term" value="P:maturation of LSU-rRNA from tricistronic rRNA transcript (SSU-rRNA, 5.8S rRNA, LSU-rRNA)"/>
    <property type="evidence" value="ECO:0007669"/>
    <property type="project" value="UniProtKB-UniRule"/>
</dbReference>
<feature type="repeat" description="WD" evidence="7">
    <location>
        <begin position="188"/>
        <end position="229"/>
    </location>
</feature>
<evidence type="ECO:0000256" key="1">
    <source>
        <dbReference type="ARBA" id="ARBA00022517"/>
    </source>
</evidence>
<feature type="domain" description="NLE" evidence="9">
    <location>
        <begin position="11"/>
        <end position="71"/>
    </location>
</feature>
<dbReference type="EMBL" id="LGRX02019266">
    <property type="protein sequence ID" value="KAK3258787.1"/>
    <property type="molecule type" value="Genomic_DNA"/>
</dbReference>
<gene>
    <name evidence="10" type="ORF">CYMTET_32182</name>
</gene>
<keyword evidence="3 7" id="KW-0853">WD repeat</keyword>
<dbReference type="InterPro" id="IPR012972">
    <property type="entry name" value="NLE"/>
</dbReference>
<dbReference type="GO" id="GO:0030687">
    <property type="term" value="C:preribosome, large subunit precursor"/>
    <property type="evidence" value="ECO:0007669"/>
    <property type="project" value="UniProtKB-UniRule"/>
</dbReference>
<dbReference type="CDD" id="cd00200">
    <property type="entry name" value="WD40"/>
    <property type="match status" value="1"/>
</dbReference>
<evidence type="ECO:0000256" key="8">
    <source>
        <dbReference type="SAM" id="MobiDB-lite"/>
    </source>
</evidence>
<dbReference type="Pfam" id="PF08154">
    <property type="entry name" value="NLE"/>
    <property type="match status" value="1"/>
</dbReference>
<dbReference type="PROSITE" id="PS50082">
    <property type="entry name" value="WD_REPEATS_2"/>
    <property type="match status" value="3"/>
</dbReference>
<dbReference type="GO" id="GO:0005730">
    <property type="term" value="C:nucleolus"/>
    <property type="evidence" value="ECO:0007669"/>
    <property type="project" value="UniProtKB-SubCell"/>
</dbReference>
<dbReference type="SUPFAM" id="SSF50978">
    <property type="entry name" value="WD40 repeat-like"/>
    <property type="match status" value="1"/>
</dbReference>
<feature type="repeat" description="WD" evidence="7">
    <location>
        <begin position="256"/>
        <end position="296"/>
    </location>
</feature>
<organism evidence="10 11">
    <name type="scientific">Cymbomonas tetramitiformis</name>
    <dbReference type="NCBI Taxonomy" id="36881"/>
    <lineage>
        <taxon>Eukaryota</taxon>
        <taxon>Viridiplantae</taxon>
        <taxon>Chlorophyta</taxon>
        <taxon>Pyramimonadophyceae</taxon>
        <taxon>Pyramimonadales</taxon>
        <taxon>Pyramimonadaceae</taxon>
        <taxon>Cymbomonas</taxon>
    </lineage>
</organism>
<dbReference type="PANTHER" id="PTHR19855:SF11">
    <property type="entry name" value="RIBOSOME BIOGENESIS PROTEIN WDR12"/>
    <property type="match status" value="1"/>
</dbReference>